<feature type="region of interest" description="Disordered" evidence="1">
    <location>
        <begin position="72"/>
        <end position="112"/>
    </location>
</feature>
<dbReference type="SUPFAM" id="SSF46934">
    <property type="entry name" value="UBA-like"/>
    <property type="match status" value="1"/>
</dbReference>
<feature type="compositionally biased region" description="Basic and acidic residues" evidence="1">
    <location>
        <begin position="334"/>
        <end position="343"/>
    </location>
</feature>
<feature type="compositionally biased region" description="Polar residues" evidence="1">
    <location>
        <begin position="617"/>
        <end position="635"/>
    </location>
</feature>
<protein>
    <recommendedName>
        <fullName evidence="2">GBF-interacting protein 1 N-terminal domain-containing protein</fullName>
    </recommendedName>
</protein>
<dbReference type="PANTHER" id="PTHR46445:SF3">
    <property type="entry name" value="RNA POLYMERASE II DEGRADATION FACTOR-LIKE PROTEIN (DUF1296)-RELATED"/>
    <property type="match status" value="1"/>
</dbReference>
<feature type="domain" description="GBF-interacting protein 1 N-terminal" evidence="2">
    <location>
        <begin position="18"/>
        <end position="84"/>
    </location>
</feature>
<dbReference type="EMBL" id="PNBA02000005">
    <property type="protein sequence ID" value="KAG6423611.1"/>
    <property type="molecule type" value="Genomic_DNA"/>
</dbReference>
<dbReference type="Proteomes" id="UP000298416">
    <property type="component" value="Unassembled WGS sequence"/>
</dbReference>
<gene>
    <name evidence="3" type="ORF">SASPL_114012</name>
</gene>
<feature type="compositionally biased region" description="Polar residues" evidence="1">
    <location>
        <begin position="244"/>
        <end position="265"/>
    </location>
</feature>
<feature type="region of interest" description="Disordered" evidence="1">
    <location>
        <begin position="215"/>
        <end position="270"/>
    </location>
</feature>
<sequence length="880" mass="94219">MSTTTGSGTGNGGAVQPIPAGARKVVLSLKEIVSCSDAEIYAALKDCNMDPNEAVNRLICQGSVVLARSDPFHEVKSKREKKKEGKDSYDSRSHGANSSTRRSRSGAERRGASAAYSASAAYGASESMHGKATYKKDNGSASYKSNFSSAAGVSVNNRSQVPSGLSDSSAAESKGTLLGAADGMQSVAKTPSEYQSAWGGVPGQVSMADIVRMGKPHNKAPHASSASHHQFQDAPATEPFPHLRSTSNHASKANQSEVSSVQHAPNTDEWPVEKPVFTNVIPVPEYTVDGELYQDASGVSEEIDHHYEEEVVQEREDDDIGNSGGNDLSSVPVPDRKIPENDSRSSSLFENELYQNMAPYQSKDPDYELHEGEEVGASVASVTRNIHQLSVEKDDTEFPSEEDTPSVVIPDHLQAQAAECSHLSFGSFEPSMNASYPSGGLTSATVKTNLDEGHNEADTSSAGHADTRQSEYYIDDSLRDTSDRFHINGPNGGIAETYDAPSASQPEELKPESTEVAHGNQYPFQSANPSYALDDAQRLNAAFNETSPQMHNLAQFSNVMQSYPNSLQSALLTGNVHSARDSDLQYSQFPVSHSMAAKYGNSVSSVGASAMSEALKSANSSSQPTPQSHSGTSVATGPPLPQQHIAVHPYSQPTLPLGPFANMISYPFMPQSYTYMPSAFQQSFAGNSTYHQSLAALLPQYKSSVAVSSLPQSAAVPSGYGGLGNTATVPGNYQMNHPAASSGSAINYEEVLAHHFLYVSDRSLVLQHLAFSRMSGFTGKVQELCKLFHPMLITITRDKASSLVVSGKLSSSRRTTEPLGTRISTIRRLGYRSTSNRTQETAHWVPLKDSLSSPKCGLMVTNQLSCFFKEPATSAQANPL</sequence>
<dbReference type="InterPro" id="IPR009060">
    <property type="entry name" value="UBA-like_sf"/>
</dbReference>
<dbReference type="InterPro" id="IPR009719">
    <property type="entry name" value="GIP1_N"/>
</dbReference>
<accession>A0A8X9A0T0</accession>
<reference evidence="3" key="2">
    <citation type="submission" date="2020-08" db="EMBL/GenBank/DDBJ databases">
        <title>Plant Genome Project.</title>
        <authorList>
            <person name="Zhang R.-G."/>
        </authorList>
    </citation>
    <scope>NUCLEOTIDE SEQUENCE</scope>
    <source>
        <strain evidence="3">Huo1</strain>
        <tissue evidence="3">Leaf</tissue>
    </source>
</reference>
<organism evidence="3">
    <name type="scientific">Salvia splendens</name>
    <name type="common">Scarlet sage</name>
    <dbReference type="NCBI Taxonomy" id="180675"/>
    <lineage>
        <taxon>Eukaryota</taxon>
        <taxon>Viridiplantae</taxon>
        <taxon>Streptophyta</taxon>
        <taxon>Embryophyta</taxon>
        <taxon>Tracheophyta</taxon>
        <taxon>Spermatophyta</taxon>
        <taxon>Magnoliopsida</taxon>
        <taxon>eudicotyledons</taxon>
        <taxon>Gunneridae</taxon>
        <taxon>Pentapetalae</taxon>
        <taxon>asterids</taxon>
        <taxon>lamiids</taxon>
        <taxon>Lamiales</taxon>
        <taxon>Lamiaceae</taxon>
        <taxon>Nepetoideae</taxon>
        <taxon>Mentheae</taxon>
        <taxon>Salviinae</taxon>
        <taxon>Salvia</taxon>
        <taxon>Salvia subgen. Calosphace</taxon>
        <taxon>core Calosphace</taxon>
    </lineage>
</organism>
<feature type="region of interest" description="Disordered" evidence="1">
    <location>
        <begin position="311"/>
        <end position="344"/>
    </location>
</feature>
<comment type="caution">
    <text evidence="3">The sequence shown here is derived from an EMBL/GenBank/DDBJ whole genome shotgun (WGS) entry which is preliminary data.</text>
</comment>
<feature type="compositionally biased region" description="Basic and acidic residues" evidence="1">
    <location>
        <begin position="72"/>
        <end position="93"/>
    </location>
</feature>
<proteinExistence type="predicted"/>
<evidence type="ECO:0000313" key="3">
    <source>
        <dbReference type="EMBL" id="KAG6423611.1"/>
    </source>
</evidence>
<dbReference type="PANTHER" id="PTHR46445">
    <property type="entry name" value="RNA POLYMERASE II DEGRADATION FACTOR-LIKE PROTEIN (DUF1296)"/>
    <property type="match status" value="1"/>
</dbReference>
<evidence type="ECO:0000313" key="4">
    <source>
        <dbReference type="Proteomes" id="UP000298416"/>
    </source>
</evidence>
<evidence type="ECO:0000259" key="2">
    <source>
        <dbReference type="Pfam" id="PF06972"/>
    </source>
</evidence>
<dbReference type="Pfam" id="PF06972">
    <property type="entry name" value="GIP1_N"/>
    <property type="match status" value="1"/>
</dbReference>
<reference evidence="3" key="1">
    <citation type="submission" date="2018-01" db="EMBL/GenBank/DDBJ databases">
        <authorList>
            <person name="Mao J.F."/>
        </authorList>
    </citation>
    <scope>NUCLEOTIDE SEQUENCE</scope>
    <source>
        <strain evidence="3">Huo1</strain>
        <tissue evidence="3">Leaf</tissue>
    </source>
</reference>
<feature type="region of interest" description="Disordered" evidence="1">
    <location>
        <begin position="614"/>
        <end position="644"/>
    </location>
</feature>
<keyword evidence="4" id="KW-1185">Reference proteome</keyword>
<dbReference type="AlphaFoldDB" id="A0A8X9A0T0"/>
<name>A0A8X9A0T0_SALSN</name>
<evidence type="ECO:0000256" key="1">
    <source>
        <dbReference type="SAM" id="MobiDB-lite"/>
    </source>
</evidence>